<keyword evidence="1" id="KW-1133">Transmembrane helix</keyword>
<keyword evidence="3" id="KW-1185">Reference proteome</keyword>
<evidence type="ECO:0000313" key="3">
    <source>
        <dbReference type="Proteomes" id="UP000791080"/>
    </source>
</evidence>
<dbReference type="EMBL" id="AUBJ02000001">
    <property type="protein sequence ID" value="MCP2332996.1"/>
    <property type="molecule type" value="Genomic_DNA"/>
</dbReference>
<dbReference type="InterPro" id="IPR025962">
    <property type="entry name" value="SdpI/YhfL"/>
</dbReference>
<dbReference type="Pfam" id="PF13630">
    <property type="entry name" value="SdpI"/>
    <property type="match status" value="1"/>
</dbReference>
<dbReference type="Proteomes" id="UP000791080">
    <property type="component" value="Unassembled WGS sequence"/>
</dbReference>
<gene>
    <name evidence="2" type="ORF">G443_003266</name>
</gene>
<feature type="transmembrane region" description="Helical" evidence="1">
    <location>
        <begin position="101"/>
        <end position="122"/>
    </location>
</feature>
<accession>A0ABT1JMQ6</accession>
<reference evidence="2 3" key="1">
    <citation type="submission" date="2022-06" db="EMBL/GenBank/DDBJ databases">
        <title>Genomic Encyclopedia of Type Strains, Phase I: the one thousand microbial genomes (KMG-I) project.</title>
        <authorList>
            <person name="Kyrpides N."/>
        </authorList>
    </citation>
    <scope>NUCLEOTIDE SEQUENCE [LARGE SCALE GENOMIC DNA]</scope>
    <source>
        <strain evidence="2 3">DSM 43889</strain>
    </source>
</reference>
<comment type="caution">
    <text evidence="2">The sequence shown here is derived from an EMBL/GenBank/DDBJ whole genome shotgun (WGS) entry which is preliminary data.</text>
</comment>
<feature type="transmembrane region" description="Helical" evidence="1">
    <location>
        <begin position="22"/>
        <end position="40"/>
    </location>
</feature>
<evidence type="ECO:0000313" key="2">
    <source>
        <dbReference type="EMBL" id="MCP2332996.1"/>
    </source>
</evidence>
<keyword evidence="1" id="KW-0472">Membrane</keyword>
<organism evidence="2 3">
    <name type="scientific">Actinoalloteichus caeruleus DSM 43889</name>
    <dbReference type="NCBI Taxonomy" id="1120930"/>
    <lineage>
        <taxon>Bacteria</taxon>
        <taxon>Bacillati</taxon>
        <taxon>Actinomycetota</taxon>
        <taxon>Actinomycetes</taxon>
        <taxon>Pseudonocardiales</taxon>
        <taxon>Pseudonocardiaceae</taxon>
        <taxon>Actinoalloteichus</taxon>
        <taxon>Actinoalloteichus cyanogriseus</taxon>
    </lineage>
</organism>
<feature type="transmembrane region" description="Helical" evidence="1">
    <location>
        <begin position="76"/>
        <end position="95"/>
    </location>
</feature>
<name>A0ABT1JMQ6_ACTCY</name>
<evidence type="ECO:0000256" key="1">
    <source>
        <dbReference type="SAM" id="Phobius"/>
    </source>
</evidence>
<protein>
    <submittedName>
        <fullName evidence="2">SdpI/YhfL protein family protein</fullName>
    </submittedName>
</protein>
<keyword evidence="1" id="KW-0812">Transmembrane</keyword>
<sequence>MLESGQVLAAQAEAGGITVPRILLMLVMVAAGVAVGFVGLRGLREALPKNSWAGVQTPATMRSDEAFRVGNKAAGLPLLVAGAVLTVLGALVPFATGTATVVTLGVVGGLGGLALTAAGCLLGHQAASRVPAPKPQGRRLGCSGQCCGDSACGVASALGGRATPGAAG</sequence>
<proteinExistence type="predicted"/>